<keyword evidence="6" id="KW-0762">Sugar transport</keyword>
<evidence type="ECO:0000259" key="12">
    <source>
        <dbReference type="PROSITE" id="PS50928"/>
    </source>
</evidence>
<evidence type="ECO:0000256" key="2">
    <source>
        <dbReference type="ARBA" id="ARBA00004651"/>
    </source>
</evidence>
<dbReference type="OrthoDB" id="9815445at2"/>
<dbReference type="Proteomes" id="UP000187059">
    <property type="component" value="Plasmid pPABY1"/>
</dbReference>
<organism evidence="13 14">
    <name type="scientific">Salipiger abyssi</name>
    <dbReference type="NCBI Taxonomy" id="1250539"/>
    <lineage>
        <taxon>Bacteria</taxon>
        <taxon>Pseudomonadati</taxon>
        <taxon>Pseudomonadota</taxon>
        <taxon>Alphaproteobacteria</taxon>
        <taxon>Rhodobacterales</taxon>
        <taxon>Roseobacteraceae</taxon>
        <taxon>Salipiger</taxon>
    </lineage>
</organism>
<evidence type="ECO:0000256" key="11">
    <source>
        <dbReference type="RuleBase" id="RU363032"/>
    </source>
</evidence>
<keyword evidence="5" id="KW-1003">Cell membrane</keyword>
<evidence type="ECO:0000313" key="14">
    <source>
        <dbReference type="Proteomes" id="UP000187059"/>
    </source>
</evidence>
<proteinExistence type="inferred from homology"/>
<dbReference type="RefSeq" id="WP_076694979.1">
    <property type="nucleotide sequence ID" value="NZ_CP015091.1"/>
</dbReference>
<comment type="function">
    <text evidence="1">Part of the ABC transporter complex MalEFGK involved in maltose/maltodextrin import. Probably responsible for the translocation of the substrate across the membrane.</text>
</comment>
<dbReference type="InterPro" id="IPR050901">
    <property type="entry name" value="BP-dep_ABC_trans_perm"/>
</dbReference>
<evidence type="ECO:0000256" key="9">
    <source>
        <dbReference type="ARBA" id="ARBA00023136"/>
    </source>
</evidence>
<feature type="transmembrane region" description="Helical" evidence="11">
    <location>
        <begin position="9"/>
        <end position="29"/>
    </location>
</feature>
<keyword evidence="9 11" id="KW-0472">Membrane</keyword>
<comment type="similarity">
    <text evidence="3">Belongs to the binding-protein-dependent transport system permease family. MalFG subfamily.</text>
</comment>
<name>A0A1P8UN48_9RHOB</name>
<dbReference type="PROSITE" id="PS50928">
    <property type="entry name" value="ABC_TM1"/>
    <property type="match status" value="1"/>
</dbReference>
<feature type="transmembrane region" description="Helical" evidence="11">
    <location>
        <begin position="68"/>
        <end position="92"/>
    </location>
</feature>
<dbReference type="KEGG" id="paby:Ga0080574_TMP492"/>
<evidence type="ECO:0000256" key="6">
    <source>
        <dbReference type="ARBA" id="ARBA00022597"/>
    </source>
</evidence>
<dbReference type="EMBL" id="CP015091">
    <property type="protein sequence ID" value="APZ50826.1"/>
    <property type="molecule type" value="Genomic_DNA"/>
</dbReference>
<evidence type="ECO:0000256" key="7">
    <source>
        <dbReference type="ARBA" id="ARBA00022692"/>
    </source>
</evidence>
<dbReference type="AlphaFoldDB" id="A0A1P8UN48"/>
<evidence type="ECO:0000256" key="5">
    <source>
        <dbReference type="ARBA" id="ARBA00022475"/>
    </source>
</evidence>
<keyword evidence="13" id="KW-0614">Plasmid</keyword>
<evidence type="ECO:0000256" key="1">
    <source>
        <dbReference type="ARBA" id="ARBA00002264"/>
    </source>
</evidence>
<reference evidence="13 14" key="1">
    <citation type="submission" date="2016-04" db="EMBL/GenBank/DDBJ databases">
        <title>Deep-sea bacteria in the southern Pacific.</title>
        <authorList>
            <person name="Tang K."/>
        </authorList>
    </citation>
    <scope>NUCLEOTIDE SEQUENCE [LARGE SCALE GENOMIC DNA]</scope>
    <source>
        <strain evidence="13 14">JLT2014</strain>
        <plasmid evidence="14">ppaby1</plasmid>
    </source>
</reference>
<geneLocation type="plasmid" evidence="14">
    <name>ppaby1</name>
</geneLocation>
<dbReference type="InterPro" id="IPR000515">
    <property type="entry name" value="MetI-like"/>
</dbReference>
<keyword evidence="8 11" id="KW-1133">Transmembrane helix</keyword>
<dbReference type="GO" id="GO:0005886">
    <property type="term" value="C:plasma membrane"/>
    <property type="evidence" value="ECO:0007669"/>
    <property type="project" value="UniProtKB-SubCell"/>
</dbReference>
<keyword evidence="4 11" id="KW-0813">Transport</keyword>
<dbReference type="SUPFAM" id="SSF161098">
    <property type="entry name" value="MetI-like"/>
    <property type="match status" value="1"/>
</dbReference>
<dbReference type="Gene3D" id="1.10.3720.10">
    <property type="entry name" value="MetI-like"/>
    <property type="match status" value="1"/>
</dbReference>
<protein>
    <recommendedName>
        <fullName evidence="10">Maltose/maltodextrin transport system permease protein MalG</fullName>
    </recommendedName>
</protein>
<evidence type="ECO:0000256" key="3">
    <source>
        <dbReference type="ARBA" id="ARBA00009047"/>
    </source>
</evidence>
<sequence length="272" mass="29918">MLRTREKIFCYVVAFAFILFLLAPIVWLLSTSFKGQLDIFADPPRLIATVTLDNYREVLGDRDFMHSFLNSILVSSGTVILSMILALPAAYGLSRLRSKTKVGLLSWVLLVRAAPGMIYVIPYFMAFNELGLMDTKTGLILINTVFTAPLAIWILISFFDGVPAEIEEAAFVDGATRWQTFTRVALPMAAPGIASAAILVFIFSWNEFLFALTMTRFESKTAAVAILNYMGYEGTEWGKIAAAGILILLPVAIFAIGIRKYFVQTSAGGVKG</sequence>
<evidence type="ECO:0000313" key="13">
    <source>
        <dbReference type="EMBL" id="APZ50826.1"/>
    </source>
</evidence>
<evidence type="ECO:0000256" key="4">
    <source>
        <dbReference type="ARBA" id="ARBA00022448"/>
    </source>
</evidence>
<keyword evidence="7 11" id="KW-0812">Transmembrane</keyword>
<evidence type="ECO:0000256" key="8">
    <source>
        <dbReference type="ARBA" id="ARBA00022989"/>
    </source>
</evidence>
<feature type="transmembrane region" description="Helical" evidence="11">
    <location>
        <begin position="138"/>
        <end position="159"/>
    </location>
</feature>
<feature type="transmembrane region" description="Helical" evidence="11">
    <location>
        <begin position="104"/>
        <end position="126"/>
    </location>
</feature>
<feature type="transmembrane region" description="Helical" evidence="11">
    <location>
        <begin position="237"/>
        <end position="258"/>
    </location>
</feature>
<feature type="transmembrane region" description="Helical" evidence="11">
    <location>
        <begin position="180"/>
        <end position="205"/>
    </location>
</feature>
<dbReference type="PANTHER" id="PTHR32243:SF50">
    <property type="entry name" value="MALTOSE_MALTODEXTRIN TRANSPORT SYSTEM PERMEASE PROTEIN MALG"/>
    <property type="match status" value="1"/>
</dbReference>
<dbReference type="PANTHER" id="PTHR32243">
    <property type="entry name" value="MALTOSE TRANSPORT SYSTEM PERMEASE-RELATED"/>
    <property type="match status" value="1"/>
</dbReference>
<dbReference type="CDD" id="cd06261">
    <property type="entry name" value="TM_PBP2"/>
    <property type="match status" value="1"/>
</dbReference>
<keyword evidence="14" id="KW-1185">Reference proteome</keyword>
<evidence type="ECO:0000256" key="10">
    <source>
        <dbReference type="ARBA" id="ARBA00041109"/>
    </source>
</evidence>
<accession>A0A1P8UN48</accession>
<gene>
    <name evidence="13" type="ORF">Ga0080574_TMP492</name>
</gene>
<dbReference type="Pfam" id="PF00528">
    <property type="entry name" value="BPD_transp_1"/>
    <property type="match status" value="1"/>
</dbReference>
<dbReference type="InterPro" id="IPR035906">
    <property type="entry name" value="MetI-like_sf"/>
</dbReference>
<comment type="subcellular location">
    <subcellularLocation>
        <location evidence="2 11">Cell membrane</location>
        <topology evidence="2 11">Multi-pass membrane protein</topology>
    </subcellularLocation>
</comment>
<feature type="domain" description="ABC transmembrane type-1" evidence="12">
    <location>
        <begin position="68"/>
        <end position="258"/>
    </location>
</feature>
<dbReference type="GO" id="GO:0055085">
    <property type="term" value="P:transmembrane transport"/>
    <property type="evidence" value="ECO:0007669"/>
    <property type="project" value="InterPro"/>
</dbReference>